<keyword evidence="1" id="KW-0436">Ligase</keyword>
<dbReference type="EMBL" id="BOOW01000008">
    <property type="protein sequence ID" value="GII91244.1"/>
    <property type="molecule type" value="Genomic_DNA"/>
</dbReference>
<reference evidence="5" key="1">
    <citation type="submission" date="2021-01" db="EMBL/GenBank/DDBJ databases">
        <title>Whole genome shotgun sequence of Sinosporangium siamense NBRC 109515.</title>
        <authorList>
            <person name="Komaki H."/>
            <person name="Tamura T."/>
        </authorList>
    </citation>
    <scope>NUCLEOTIDE SEQUENCE</scope>
    <source>
        <strain evidence="5">NBRC 109515</strain>
    </source>
</reference>
<keyword evidence="2" id="KW-0547">Nucleotide-binding</keyword>
<dbReference type="GO" id="GO:0004814">
    <property type="term" value="F:arginine-tRNA ligase activity"/>
    <property type="evidence" value="ECO:0007669"/>
    <property type="project" value="InterPro"/>
</dbReference>
<proteinExistence type="predicted"/>
<keyword evidence="3" id="KW-0067">ATP-binding</keyword>
<feature type="domain" description="DALR anticodon binding" evidence="4">
    <location>
        <begin position="111"/>
        <end position="227"/>
    </location>
</feature>
<dbReference type="Proteomes" id="UP000606172">
    <property type="component" value="Unassembled WGS sequence"/>
</dbReference>
<sequence length="227" mass="24911">MTPGQLSEVLGEPPEPRGAWVDEAVYVSAVAFKAGGRAREVGEGLAARLRGLRGVGEVRVRGAGFVEIVVTVPGEVVREIVAGGPQGGKSEVCRRQWSDLPRTWENPGFVVRYAYFRACAVQRWAHDLGVRREPFRAEELVDRRDRAVVRALAEVAGRRVSREPGWAAYLERLAMVYHDAHEGASAVPQGDETGTELHTARLWLAEAVRVVLEEGLSRLGEPLPGRM</sequence>
<dbReference type="GO" id="GO:0006420">
    <property type="term" value="P:arginyl-tRNA aminoacylation"/>
    <property type="evidence" value="ECO:0007669"/>
    <property type="project" value="InterPro"/>
</dbReference>
<evidence type="ECO:0000259" key="4">
    <source>
        <dbReference type="SMART" id="SM00836"/>
    </source>
</evidence>
<dbReference type="GO" id="GO:0005524">
    <property type="term" value="F:ATP binding"/>
    <property type="evidence" value="ECO:0007669"/>
    <property type="project" value="UniProtKB-KW"/>
</dbReference>
<gene>
    <name evidence="5" type="ORF">Ssi02_14750</name>
</gene>
<protein>
    <recommendedName>
        <fullName evidence="4">DALR anticodon binding domain-containing protein</fullName>
    </recommendedName>
</protein>
<dbReference type="AlphaFoldDB" id="A0A919RF32"/>
<dbReference type="SMART" id="SM00836">
    <property type="entry name" value="DALR_1"/>
    <property type="match status" value="1"/>
</dbReference>
<organism evidence="5 6">
    <name type="scientific">Sinosporangium siamense</name>
    <dbReference type="NCBI Taxonomy" id="1367973"/>
    <lineage>
        <taxon>Bacteria</taxon>
        <taxon>Bacillati</taxon>
        <taxon>Actinomycetota</taxon>
        <taxon>Actinomycetes</taxon>
        <taxon>Streptosporangiales</taxon>
        <taxon>Streptosporangiaceae</taxon>
        <taxon>Sinosporangium</taxon>
    </lineage>
</organism>
<accession>A0A919RF32</accession>
<evidence type="ECO:0000313" key="5">
    <source>
        <dbReference type="EMBL" id="GII91244.1"/>
    </source>
</evidence>
<dbReference type="Pfam" id="PF05746">
    <property type="entry name" value="DALR_1"/>
    <property type="match status" value="1"/>
</dbReference>
<dbReference type="Gene3D" id="1.10.730.10">
    <property type="entry name" value="Isoleucyl-tRNA Synthetase, Domain 1"/>
    <property type="match status" value="1"/>
</dbReference>
<evidence type="ECO:0000256" key="2">
    <source>
        <dbReference type="ARBA" id="ARBA00022741"/>
    </source>
</evidence>
<dbReference type="InterPro" id="IPR009080">
    <property type="entry name" value="tRNAsynth_Ia_anticodon-bd"/>
</dbReference>
<comment type="caution">
    <text evidence="5">The sequence shown here is derived from an EMBL/GenBank/DDBJ whole genome shotgun (WGS) entry which is preliminary data.</text>
</comment>
<dbReference type="RefSeq" id="WP_204022458.1">
    <property type="nucleotide sequence ID" value="NZ_BOOW01000008.1"/>
</dbReference>
<evidence type="ECO:0000256" key="3">
    <source>
        <dbReference type="ARBA" id="ARBA00022840"/>
    </source>
</evidence>
<evidence type="ECO:0000313" key="6">
    <source>
        <dbReference type="Proteomes" id="UP000606172"/>
    </source>
</evidence>
<dbReference type="SUPFAM" id="SSF47323">
    <property type="entry name" value="Anticodon-binding domain of a subclass of class I aminoacyl-tRNA synthetases"/>
    <property type="match status" value="1"/>
</dbReference>
<keyword evidence="6" id="KW-1185">Reference proteome</keyword>
<dbReference type="InterPro" id="IPR008909">
    <property type="entry name" value="DALR_anticod-bd"/>
</dbReference>
<evidence type="ECO:0000256" key="1">
    <source>
        <dbReference type="ARBA" id="ARBA00022598"/>
    </source>
</evidence>
<name>A0A919RF32_9ACTN</name>